<organism evidence="2 3">
    <name type="scientific">Bodo saltans</name>
    <name type="common">Flagellated protozoan</name>
    <dbReference type="NCBI Taxonomy" id="75058"/>
    <lineage>
        <taxon>Eukaryota</taxon>
        <taxon>Discoba</taxon>
        <taxon>Euglenozoa</taxon>
        <taxon>Kinetoplastea</taxon>
        <taxon>Metakinetoplastina</taxon>
        <taxon>Eubodonida</taxon>
        <taxon>Bodonidae</taxon>
        <taxon>Bodo</taxon>
    </lineage>
</organism>
<proteinExistence type="predicted"/>
<dbReference type="EMBL" id="CYKH01001230">
    <property type="protein sequence ID" value="CUG86019.1"/>
    <property type="molecule type" value="Genomic_DNA"/>
</dbReference>
<dbReference type="AlphaFoldDB" id="A0A0S4J3L4"/>
<feature type="compositionally biased region" description="Basic and acidic residues" evidence="1">
    <location>
        <begin position="61"/>
        <end position="70"/>
    </location>
</feature>
<reference evidence="3" key="1">
    <citation type="submission" date="2015-09" db="EMBL/GenBank/DDBJ databases">
        <authorList>
            <consortium name="Pathogen Informatics"/>
        </authorList>
    </citation>
    <scope>NUCLEOTIDE SEQUENCE [LARGE SCALE GENOMIC DNA]</scope>
    <source>
        <strain evidence="3">Lake Konstanz</strain>
    </source>
</reference>
<evidence type="ECO:0000313" key="2">
    <source>
        <dbReference type="EMBL" id="CUG86019.1"/>
    </source>
</evidence>
<keyword evidence="3" id="KW-1185">Reference proteome</keyword>
<evidence type="ECO:0000256" key="1">
    <source>
        <dbReference type="SAM" id="MobiDB-lite"/>
    </source>
</evidence>
<accession>A0A0S4J3L4</accession>
<dbReference type="VEuPathDB" id="TriTrypDB:BSAL_91325"/>
<sequence>MRCCYLSNRVAERASMLVAGAQQLRCSSSLRRNDPVFRDSTHIKLWMTSIHTLPSCADGNQRTRFETPHQKERRRGSCRRDGGIGATGCLCVAPIVAATSRTTSGRRFLFGQTDDLFAGASQCYRSLDWMSEFMHGRKSTPSLLGGIRALHVQSLSCAFVSRSRALLSGESAIAPEVMKLFQSLHGCSVTLALGSVYVSQVGDQRKATAKLVHDTVRLSKSVLTTDRKYPCELLHGKNTVAFCAVSGDSWFVAVIAEGPKLTDDIIRSIGILRLQETDDAEDSTILFNCYSVANYSGRTECETLAKCLGESFHGWHHEPITDPWKALPKGKSNYRISMTVPNPAVVYVIASAKDWSELERRHVDFDGEQKVLRHAQHFDVTSPLTTCIDHKTIILIGGESGSGKTMHMLTGNRREAHAVVYARCVLSSSEEPENKEPEEIKKVIARVRENMGVVIALNKECSTKPDDKTAKRNELFLDVLVDLVKLAMSDANPELHEQLQKWGVGSDISKPVFRVRVCLDEIGASTAFIRACCATNPDDLRNLLGWGTRVEVRIIAGGTGVGTNSESLGSESSRFKYSIFSERGMNLYWSMRDSLDRLLDDNTFAELTGARKKLKKAWANVKERKAALYNRDVALQACIKRASNANAKLRENGEQCTTVKVAEDHASQRRLILEGLFSAVESDGACAAALTNPRLAALIAARCSTVADEIVKMELCASTSGTNIRQKILDPVARSFKMINGLKRATPRVANRLLVESLRHAAFCGYKVGAESKDAITTDALIMTWGVLVDNLVYKPEPPGDGFKLVLTANAKGFNDEKISLYGCYDKTVGRYSISPAMIVVLHALMAGAFDDTFTNIGDVFERAMAKFLFFAAQVFCGRPVSELVDFVIGPKAIVGSNANKCTTTIPTVLVRLRQCNDESAVWSGTSEEDELRRNAFVEMSPVKLPSADVVLHIPGTITLAVKCKDVGKLSSNEIRDTFRIMDYTPEESQKFELANPNVVNYPKKLSELKAPVISIVYTSRTLFLVSDDDISERFNAVGPNCILAQGIGEVSDEVASIKKEQVASSTGATGIVPTADDVRLSNIRWNLLQFDFRRRVGGEKSFDIAVSERTEPNAVAINAATYETGSSVNFTERAKAAVEGDRKRVADFFDGQNAKKFAKERCESLVRDTALDKVLNKAFYGKKEIGRDAVNDIVDAFDKLLPEERKQTLDKLRVKHFSGFLAAKKKELENLRSGSALETK</sequence>
<name>A0A0S4J3L4_BODSA</name>
<gene>
    <name evidence="2" type="ORF">BSAL_91325</name>
</gene>
<dbReference type="Proteomes" id="UP000051952">
    <property type="component" value="Unassembled WGS sequence"/>
</dbReference>
<feature type="region of interest" description="Disordered" evidence="1">
    <location>
        <begin position="59"/>
        <end position="79"/>
    </location>
</feature>
<evidence type="ECO:0000313" key="3">
    <source>
        <dbReference type="Proteomes" id="UP000051952"/>
    </source>
</evidence>
<protein>
    <submittedName>
        <fullName evidence="2">Uncharacterized protein</fullName>
    </submittedName>
</protein>